<dbReference type="PANTHER" id="PTHR33087">
    <property type="entry name" value="OS07G0539200 PROTEIN"/>
    <property type="match status" value="1"/>
</dbReference>
<dbReference type="Proteomes" id="UP000298652">
    <property type="component" value="Chromosome 6"/>
</dbReference>
<organism evidence="2 3">
    <name type="scientific">Setaria viridis</name>
    <name type="common">Green bristlegrass</name>
    <name type="synonym">Setaria italica subsp. viridis</name>
    <dbReference type="NCBI Taxonomy" id="4556"/>
    <lineage>
        <taxon>Eukaryota</taxon>
        <taxon>Viridiplantae</taxon>
        <taxon>Streptophyta</taxon>
        <taxon>Embryophyta</taxon>
        <taxon>Tracheophyta</taxon>
        <taxon>Spermatophyta</taxon>
        <taxon>Magnoliopsida</taxon>
        <taxon>Liliopsida</taxon>
        <taxon>Poales</taxon>
        <taxon>Poaceae</taxon>
        <taxon>PACMAD clade</taxon>
        <taxon>Panicoideae</taxon>
        <taxon>Panicodae</taxon>
        <taxon>Paniceae</taxon>
        <taxon>Cenchrinae</taxon>
        <taxon>Setaria</taxon>
    </lineage>
</organism>
<reference evidence="2" key="1">
    <citation type="submission" date="2019-03" db="EMBL/GenBank/DDBJ databases">
        <title>WGS assembly of Setaria viridis.</title>
        <authorList>
            <person name="Huang P."/>
            <person name="Jenkins J."/>
            <person name="Grimwood J."/>
            <person name="Barry K."/>
            <person name="Healey A."/>
            <person name="Mamidi S."/>
            <person name="Sreedasyam A."/>
            <person name="Shu S."/>
            <person name="Feldman M."/>
            <person name="Wu J."/>
            <person name="Yu Y."/>
            <person name="Chen C."/>
            <person name="Johnson J."/>
            <person name="Rokhsar D."/>
            <person name="Baxter I."/>
            <person name="Schmutz J."/>
            <person name="Brutnell T."/>
            <person name="Kellogg E."/>
        </authorList>
    </citation>
    <scope>NUCLEOTIDE SEQUENCE [LARGE SCALE GENOMIC DNA]</scope>
</reference>
<feature type="compositionally biased region" description="Polar residues" evidence="1">
    <location>
        <begin position="369"/>
        <end position="379"/>
    </location>
</feature>
<feature type="region of interest" description="Disordered" evidence="1">
    <location>
        <begin position="263"/>
        <end position="381"/>
    </location>
</feature>
<keyword evidence="3" id="KW-1185">Reference proteome</keyword>
<feature type="compositionally biased region" description="Basic and acidic residues" evidence="1">
    <location>
        <begin position="288"/>
        <end position="304"/>
    </location>
</feature>
<proteinExistence type="predicted"/>
<accession>A0A4U6U405</accession>
<dbReference type="InterPro" id="IPR053253">
    <property type="entry name" value="Sex_diff_modulator"/>
</dbReference>
<evidence type="ECO:0000313" key="3">
    <source>
        <dbReference type="Proteomes" id="UP000298652"/>
    </source>
</evidence>
<feature type="compositionally biased region" description="Basic and acidic residues" evidence="1">
    <location>
        <begin position="336"/>
        <end position="368"/>
    </location>
</feature>
<dbReference type="OMA" id="LQRITHE"/>
<evidence type="ECO:0000313" key="2">
    <source>
        <dbReference type="EMBL" id="TKW10301.1"/>
    </source>
</evidence>
<feature type="compositionally biased region" description="Basic and acidic residues" evidence="1">
    <location>
        <begin position="321"/>
        <end position="330"/>
    </location>
</feature>
<evidence type="ECO:0008006" key="4">
    <source>
        <dbReference type="Google" id="ProtNLM"/>
    </source>
</evidence>
<evidence type="ECO:0000256" key="1">
    <source>
        <dbReference type="SAM" id="MobiDB-lite"/>
    </source>
</evidence>
<name>A0A4U6U405_SETVI</name>
<gene>
    <name evidence="2" type="ORF">SEVIR_6G154300v2</name>
</gene>
<sequence>MSRLGDPATRPEQVDCLVQATGDIDTDLREWETMAVVTWAVRGQEPVDPRDIERAIREEFRLRHGEVTVSHHFPEAFLIKFKYSHHCTEALQKGKAAGSGVEVYFTKWRSLRDAEGAALLFRVRLCLDGVPMHAWRADIVERLIGSTCALEAIDTNLEQPHETKTIDLWAWTANPSSIPKCAWLTFTGRARDPRLEDVMVSKTPPGQWQRGVKHCVILHLEEIQDYTLASVNLDDRTSCTPSIRRLPSWHLGCIDGETRPRRVERVERQLSPPRSDHPRHGRSSAAGESDRRDEKEDRQRRSNNNDHPTSRWNRNDDDDDRDQHGRGDRTRRAHDAHKVTGGDTGRERDRLPRRRNWDGGSKHGERQHQTQPSGTSMPHQLSLFGPVRDARALELKFLFANRASNMKEAAANFLCRQDGKTDGKPPQLPSLYDYINKAAILADSLHLTHEGDEVWSREQCKDKNSQPTVKVSQAFNRIKVDLAMPGHNSPMGDATTVQELSPGWNQKPPTLASSTPLMADCISPSSHTFLNSPPLEQMARTSPSGTGGLNDLQDTAADPISVQEVDEALNSLQVHLQRITHELPLPLSPSVDRDHCPSNNAHIEQVLKQQDGAATNTGNVSSMIGPTSAVSTFFTKPAQVLQLQTMEAGKEDQTQHQQGKGPVPQDVIAVLTAAFNLDDPAAQELDEAMARVAGEAIEDFQGDIAQEGEGEAANNIHRGAFAAATAAPQAVI</sequence>
<feature type="compositionally biased region" description="Basic and acidic residues" evidence="1">
    <location>
        <begin position="263"/>
        <end position="278"/>
    </location>
</feature>
<dbReference type="EMBL" id="CM016557">
    <property type="protein sequence ID" value="TKW10301.1"/>
    <property type="molecule type" value="Genomic_DNA"/>
</dbReference>
<dbReference type="AlphaFoldDB" id="A0A4U6U405"/>
<protein>
    <recommendedName>
        <fullName evidence="4">DUF4283 domain-containing protein</fullName>
    </recommendedName>
</protein>
<dbReference type="Gramene" id="TKW10301">
    <property type="protein sequence ID" value="TKW10301"/>
    <property type="gene ID" value="SEVIR_6G154300v2"/>
</dbReference>
<dbReference type="PANTHER" id="PTHR33087:SF21">
    <property type="entry name" value="OS03G0782100 PROTEIN"/>
    <property type="match status" value="1"/>
</dbReference>